<dbReference type="GO" id="GO:0016787">
    <property type="term" value="F:hydrolase activity"/>
    <property type="evidence" value="ECO:0007669"/>
    <property type="project" value="UniProtKB-KW"/>
</dbReference>
<gene>
    <name evidence="1" type="ordered locus">SAR116_0578</name>
</gene>
<name>D5BRC5_PUNMI</name>
<organism evidence="1 2">
    <name type="scientific">Puniceispirillum marinum (strain IMCC1322)</name>
    <dbReference type="NCBI Taxonomy" id="488538"/>
    <lineage>
        <taxon>Bacteria</taxon>
        <taxon>Pseudomonadati</taxon>
        <taxon>Pseudomonadota</taxon>
        <taxon>Alphaproteobacteria</taxon>
        <taxon>Candidatus Puniceispirillales</taxon>
        <taxon>Candidatus Puniceispirillaceae</taxon>
        <taxon>Candidatus Puniceispirillum</taxon>
    </lineage>
</organism>
<proteinExistence type="predicted"/>
<dbReference type="Pfam" id="PF12915">
    <property type="entry name" value="DUF3833"/>
    <property type="match status" value="1"/>
</dbReference>
<keyword evidence="1" id="KW-0449">Lipoprotein</keyword>
<evidence type="ECO:0000313" key="2">
    <source>
        <dbReference type="Proteomes" id="UP000007460"/>
    </source>
</evidence>
<accession>D5BRC5</accession>
<sequence length="151" mass="17232">MSIDIPTFLPEDYFDRQLAAFGMFIDRFGTVQRQFRVTIDGRRTDDGFILDEYFVYDDGALETRQWIVTACGDGLYRGECADVLGHATGRLTDNVLSWHYKFNLPMFGRKVTVLFDDVMALQDGSVMVNRAKVSKWGILLGEVLITFRPVS</sequence>
<dbReference type="AlphaFoldDB" id="D5BRC5"/>
<dbReference type="EMBL" id="CP001751">
    <property type="protein sequence ID" value="ADE38822.1"/>
    <property type="molecule type" value="Genomic_DNA"/>
</dbReference>
<evidence type="ECO:0000313" key="1">
    <source>
        <dbReference type="EMBL" id="ADE38822.1"/>
    </source>
</evidence>
<keyword evidence="2" id="KW-1185">Reference proteome</keyword>
<dbReference type="EC" id="3.4.22.-" evidence="1"/>
<dbReference type="KEGG" id="apb:SAR116_0578"/>
<dbReference type="STRING" id="488538.SAR116_0578"/>
<dbReference type="InterPro" id="IPR024409">
    <property type="entry name" value="DUF3833"/>
</dbReference>
<reference evidence="1 2" key="1">
    <citation type="journal article" date="2010" name="J. Bacteriol.">
        <title>Complete genome sequence of "Candidatus Puniceispirillum marinum" IMCC1322, a representative of the SAR116 clade in the Alphaproteobacteria.</title>
        <authorList>
            <person name="Oh H.M."/>
            <person name="Kwon K.K."/>
            <person name="Kang I."/>
            <person name="Kang S.G."/>
            <person name="Lee J.H."/>
            <person name="Kim S.J."/>
            <person name="Cho J.C."/>
        </authorList>
    </citation>
    <scope>NUCLEOTIDE SEQUENCE [LARGE SCALE GENOMIC DNA]</scope>
    <source>
        <strain evidence="1 2">IMCC1322</strain>
    </source>
</reference>
<dbReference type="RefSeq" id="WP_013045451.1">
    <property type="nucleotide sequence ID" value="NC_014010.1"/>
</dbReference>
<dbReference type="eggNOG" id="ENOG5031DNS">
    <property type="taxonomic scope" value="Bacteria"/>
</dbReference>
<dbReference type="Proteomes" id="UP000007460">
    <property type="component" value="Chromosome"/>
</dbReference>
<protein>
    <submittedName>
        <fullName evidence="1">Putative lipoprotein</fullName>
        <ecNumber evidence="1">3.4.22.-</ecNumber>
    </submittedName>
</protein>
<dbReference type="HOGENOM" id="CLU_113723_0_0_5"/>
<keyword evidence="1" id="KW-0378">Hydrolase</keyword>
<dbReference type="OrthoDB" id="5296954at2"/>